<evidence type="ECO:0000256" key="3">
    <source>
        <dbReference type="ARBA" id="ARBA00022676"/>
    </source>
</evidence>
<evidence type="ECO:0000256" key="7">
    <source>
        <dbReference type="ARBA" id="ARBA00022989"/>
    </source>
</evidence>
<evidence type="ECO:0000256" key="10">
    <source>
        <dbReference type="ARBA" id="ARBA00023180"/>
    </source>
</evidence>
<dbReference type="GO" id="GO:0006493">
    <property type="term" value="P:protein O-linked glycosylation"/>
    <property type="evidence" value="ECO:0007669"/>
    <property type="project" value="TreeGrafter"/>
</dbReference>
<feature type="signal peptide" evidence="12">
    <location>
        <begin position="1"/>
        <end position="23"/>
    </location>
</feature>
<evidence type="ECO:0000256" key="9">
    <source>
        <dbReference type="ARBA" id="ARBA00023136"/>
    </source>
</evidence>
<sequence length="326" mass="37306">MTLHKILFSIFALFIVSKYYMRTTPISVKLPEPQFSLLGPYNTTEVIVEDNYEQLIDINNFTFIHNPQPCKNYTAGLLLMVIVSSNPHHADKRQIIRSTWGRNFDSTKVVFLIGETKNNTTVSKLVHKEITEHGDIVYGNFKDAYRNLTYKHVMGLKWVKHHCPAARYVLKTDDDVLVNSGEMRHFLARELSPWGAKDLIMCQVLKNAKAQRSSKSKWKVTTHEYSKQFYPTYCAGWAILYSQDVIQRLLMAAQSIPYFWIDDVHITGICAEMIGVPRTALSSLILSQSRLKMVKLFGPQSTEPFIFGPPDLTSAGVKELWEAIPE</sequence>
<evidence type="ECO:0000256" key="1">
    <source>
        <dbReference type="ARBA" id="ARBA00004323"/>
    </source>
</evidence>
<comment type="caution">
    <text evidence="13">The sequence shown here is derived from an EMBL/GenBank/DDBJ whole genome shotgun (WGS) entry which is preliminary data.</text>
</comment>
<keyword evidence="9" id="KW-0472">Membrane</keyword>
<dbReference type="OrthoDB" id="115198at2759"/>
<evidence type="ECO:0000256" key="12">
    <source>
        <dbReference type="SAM" id="SignalP"/>
    </source>
</evidence>
<dbReference type="Gene3D" id="3.90.550.50">
    <property type="match status" value="1"/>
</dbReference>
<proteinExistence type="inferred from homology"/>
<evidence type="ECO:0000256" key="6">
    <source>
        <dbReference type="ARBA" id="ARBA00022968"/>
    </source>
</evidence>
<evidence type="ECO:0000313" key="13">
    <source>
        <dbReference type="EMBL" id="CAB3255091.1"/>
    </source>
</evidence>
<dbReference type="FunFam" id="3.90.550.50:FF:000001">
    <property type="entry name" value="Hexosyltransferase"/>
    <property type="match status" value="1"/>
</dbReference>
<keyword evidence="4" id="KW-0808">Transferase</keyword>
<evidence type="ECO:0000256" key="5">
    <source>
        <dbReference type="ARBA" id="ARBA00022692"/>
    </source>
</evidence>
<name>A0A8S1BA20_ARCPL</name>
<comment type="subcellular location">
    <subcellularLocation>
        <location evidence="1 11">Golgi apparatus membrane</location>
        <topology evidence="1 11">Single-pass type II membrane protein</topology>
    </subcellularLocation>
</comment>
<keyword evidence="8 11" id="KW-0333">Golgi apparatus</keyword>
<keyword evidence="7" id="KW-1133">Transmembrane helix</keyword>
<reference evidence="13 14" key="1">
    <citation type="submission" date="2020-04" db="EMBL/GenBank/DDBJ databases">
        <authorList>
            <person name="Wallbank WR R."/>
            <person name="Pardo Diaz C."/>
            <person name="Kozak K."/>
            <person name="Martin S."/>
            <person name="Jiggins C."/>
            <person name="Moest M."/>
            <person name="Warren A I."/>
            <person name="Byers J.R.P. K."/>
            <person name="Montejo-Kovacevich G."/>
            <person name="Yen C E."/>
        </authorList>
    </citation>
    <scope>NUCLEOTIDE SEQUENCE [LARGE SCALE GENOMIC DNA]</scope>
</reference>
<dbReference type="Pfam" id="PF01762">
    <property type="entry name" value="Galactosyl_T"/>
    <property type="match status" value="1"/>
</dbReference>
<protein>
    <recommendedName>
        <fullName evidence="11">Hexosyltransferase</fullName>
        <ecNumber evidence="11">2.4.1.-</ecNumber>
    </recommendedName>
</protein>
<evidence type="ECO:0000256" key="2">
    <source>
        <dbReference type="ARBA" id="ARBA00008661"/>
    </source>
</evidence>
<dbReference type="PANTHER" id="PTHR11214">
    <property type="entry name" value="BETA-1,3-N-ACETYLGLUCOSAMINYLTRANSFERASE"/>
    <property type="match status" value="1"/>
</dbReference>
<keyword evidence="10" id="KW-0325">Glycoprotein</keyword>
<gene>
    <name evidence="13" type="ORF">APLA_LOCUS14686</name>
</gene>
<comment type="similarity">
    <text evidence="2 11">Belongs to the glycosyltransferase 31 family.</text>
</comment>
<dbReference type="InterPro" id="IPR002659">
    <property type="entry name" value="Glyco_trans_31"/>
</dbReference>
<keyword evidence="6" id="KW-0735">Signal-anchor</keyword>
<dbReference type="GO" id="GO:0000139">
    <property type="term" value="C:Golgi membrane"/>
    <property type="evidence" value="ECO:0007669"/>
    <property type="project" value="UniProtKB-SubCell"/>
</dbReference>
<accession>A0A8S1BA20</accession>
<keyword evidence="12" id="KW-0732">Signal</keyword>
<evidence type="ECO:0000256" key="4">
    <source>
        <dbReference type="ARBA" id="ARBA00022679"/>
    </source>
</evidence>
<keyword evidence="14" id="KW-1185">Reference proteome</keyword>
<evidence type="ECO:0000313" key="14">
    <source>
        <dbReference type="Proteomes" id="UP000494106"/>
    </source>
</evidence>
<organism evidence="13 14">
    <name type="scientific">Arctia plantaginis</name>
    <name type="common">Wood tiger moth</name>
    <name type="synonym">Phalaena plantaginis</name>
    <dbReference type="NCBI Taxonomy" id="874455"/>
    <lineage>
        <taxon>Eukaryota</taxon>
        <taxon>Metazoa</taxon>
        <taxon>Ecdysozoa</taxon>
        <taxon>Arthropoda</taxon>
        <taxon>Hexapoda</taxon>
        <taxon>Insecta</taxon>
        <taxon>Pterygota</taxon>
        <taxon>Neoptera</taxon>
        <taxon>Endopterygota</taxon>
        <taxon>Lepidoptera</taxon>
        <taxon>Glossata</taxon>
        <taxon>Ditrysia</taxon>
        <taxon>Noctuoidea</taxon>
        <taxon>Erebidae</taxon>
        <taxon>Arctiinae</taxon>
        <taxon>Arctia</taxon>
    </lineage>
</organism>
<evidence type="ECO:0000256" key="11">
    <source>
        <dbReference type="RuleBase" id="RU363063"/>
    </source>
</evidence>
<dbReference type="Proteomes" id="UP000494106">
    <property type="component" value="Unassembled WGS sequence"/>
</dbReference>
<keyword evidence="3 11" id="KW-0328">Glycosyltransferase</keyword>
<dbReference type="PANTHER" id="PTHR11214:SF376">
    <property type="entry name" value="HEXOSYLTRANSFERASE"/>
    <property type="match status" value="1"/>
</dbReference>
<evidence type="ECO:0000256" key="8">
    <source>
        <dbReference type="ARBA" id="ARBA00023034"/>
    </source>
</evidence>
<dbReference type="AlphaFoldDB" id="A0A8S1BA20"/>
<dbReference type="EMBL" id="CADEBC010000570">
    <property type="protein sequence ID" value="CAB3255091.1"/>
    <property type="molecule type" value="Genomic_DNA"/>
</dbReference>
<feature type="chain" id="PRO_5035919592" description="Hexosyltransferase" evidence="12">
    <location>
        <begin position="24"/>
        <end position="326"/>
    </location>
</feature>
<keyword evidence="5" id="KW-0812">Transmembrane</keyword>
<dbReference type="GO" id="GO:0016758">
    <property type="term" value="F:hexosyltransferase activity"/>
    <property type="evidence" value="ECO:0007669"/>
    <property type="project" value="InterPro"/>
</dbReference>
<dbReference type="EC" id="2.4.1.-" evidence="11"/>